<keyword evidence="2" id="KW-1185">Reference proteome</keyword>
<name>A0ACC0PXH4_RHOML</name>
<comment type="caution">
    <text evidence="1">The sequence shown here is derived from an EMBL/GenBank/DDBJ whole genome shotgun (WGS) entry which is preliminary data.</text>
</comment>
<protein>
    <submittedName>
        <fullName evidence="1">Uncharacterized protein</fullName>
    </submittedName>
</protein>
<gene>
    <name evidence="1" type="ORF">RHMOL_Rhmol01G0012900</name>
</gene>
<accession>A0ACC0PXH4</accession>
<evidence type="ECO:0000313" key="1">
    <source>
        <dbReference type="EMBL" id="KAI8570175.1"/>
    </source>
</evidence>
<organism evidence="1 2">
    <name type="scientific">Rhododendron molle</name>
    <name type="common">Chinese azalea</name>
    <name type="synonym">Azalea mollis</name>
    <dbReference type="NCBI Taxonomy" id="49168"/>
    <lineage>
        <taxon>Eukaryota</taxon>
        <taxon>Viridiplantae</taxon>
        <taxon>Streptophyta</taxon>
        <taxon>Embryophyta</taxon>
        <taxon>Tracheophyta</taxon>
        <taxon>Spermatophyta</taxon>
        <taxon>Magnoliopsida</taxon>
        <taxon>eudicotyledons</taxon>
        <taxon>Gunneridae</taxon>
        <taxon>Pentapetalae</taxon>
        <taxon>asterids</taxon>
        <taxon>Ericales</taxon>
        <taxon>Ericaceae</taxon>
        <taxon>Ericoideae</taxon>
        <taxon>Rhodoreae</taxon>
        <taxon>Rhododendron</taxon>
    </lineage>
</organism>
<reference evidence="1" key="1">
    <citation type="submission" date="2022-02" db="EMBL/GenBank/DDBJ databases">
        <title>Plant Genome Project.</title>
        <authorList>
            <person name="Zhang R.-G."/>
        </authorList>
    </citation>
    <scope>NUCLEOTIDE SEQUENCE</scope>
    <source>
        <strain evidence="1">AT1</strain>
    </source>
</reference>
<dbReference type="EMBL" id="CM046388">
    <property type="protein sequence ID" value="KAI8570175.1"/>
    <property type="molecule type" value="Genomic_DNA"/>
</dbReference>
<dbReference type="Proteomes" id="UP001062846">
    <property type="component" value="Chromosome 1"/>
</dbReference>
<proteinExistence type="predicted"/>
<sequence length="423" mass="47171">MDSSNIVKATVSEAHPDTMDFLSRAWCNLAIQAFQPELQDHSLVLHENSLVLHENSLVLHENPLVLQENSLVLQENVSFNKFECDTKPPFPSPKSVKMDNGDGSIPPWKSNDVKSWIWMQQAMHPELNYNSCFRKKWFAWKIAPLKHVPIKKWWKEIKQKRKEDQRLQRAEVHAAVSVAGIAAALAAIAAENSKQDDASTSAKDAAVASAAALVAAQCAQVAEAMGAKREQLSNIMSSAMTGTSASDILTLTAAAATSLRGAATLKARSGCKNKLNGSVPVLPIEDHNNDFELDFEKCRSLLTKGAELKIELPDGRCMVRSVSVTLTNESKVILKIRKIKFFNAFASKKESIVIDVHAELYKDSEADQEPDTCYLIVLTTNGGMVKLDMMEDYQRYKMWAMTINHMLMLSTSFTKYELQFYKT</sequence>
<evidence type="ECO:0000313" key="2">
    <source>
        <dbReference type="Proteomes" id="UP001062846"/>
    </source>
</evidence>